<dbReference type="AlphaFoldDB" id="A0A368RXX2"/>
<sequence length="217" mass="24118">MLSLRRRRRSPLLARSASLASEPSLCLARPAPSPYALLLSSLSLRRRCRALSSLAQRRRRSPPLLARPALLPSDHLSASRALLLSPRRRPPHPRGFVALLFSFFLCRILTVSWFPEQIIRKGFYRTKNVEHKGQVDLVTDKVCEDLIFNHLNWQRHTGSGSTLRGCVVTAPAARVPPGSGRGSKPRLRRGMTRAEGWVVGSSPANIDSMRDGTDASL</sequence>
<reference evidence="2" key="1">
    <citation type="journal article" date="2012" name="Nat. Biotechnol.">
        <title>Reference genome sequence of the model plant Setaria.</title>
        <authorList>
            <person name="Bennetzen J.L."/>
            <person name="Schmutz J."/>
            <person name="Wang H."/>
            <person name="Percifield R."/>
            <person name="Hawkins J."/>
            <person name="Pontaroli A.C."/>
            <person name="Estep M."/>
            <person name="Feng L."/>
            <person name="Vaughn J.N."/>
            <person name="Grimwood J."/>
            <person name="Jenkins J."/>
            <person name="Barry K."/>
            <person name="Lindquist E."/>
            <person name="Hellsten U."/>
            <person name="Deshpande S."/>
            <person name="Wang X."/>
            <person name="Wu X."/>
            <person name="Mitros T."/>
            <person name="Triplett J."/>
            <person name="Yang X."/>
            <person name="Ye C.Y."/>
            <person name="Mauro-Herrera M."/>
            <person name="Wang L."/>
            <person name="Li P."/>
            <person name="Sharma M."/>
            <person name="Sharma R."/>
            <person name="Ronald P.C."/>
            <person name="Panaud O."/>
            <person name="Kellogg E.A."/>
            <person name="Brutnell T.P."/>
            <person name="Doust A.N."/>
            <person name="Tuskan G.A."/>
            <person name="Rokhsar D."/>
            <person name="Devos K.M."/>
        </authorList>
    </citation>
    <scope>NUCLEOTIDE SEQUENCE [LARGE SCALE GENOMIC DNA]</scope>
    <source>
        <strain evidence="2">Yugu1</strain>
    </source>
</reference>
<protein>
    <submittedName>
        <fullName evidence="2">Uncharacterized protein</fullName>
    </submittedName>
</protein>
<feature type="transmembrane region" description="Helical" evidence="1">
    <location>
        <begin position="95"/>
        <end position="115"/>
    </location>
</feature>
<name>A0A368RXX2_SETIT</name>
<dbReference type="STRING" id="4555.A0A368RXX2"/>
<keyword evidence="1" id="KW-0472">Membrane</keyword>
<dbReference type="OrthoDB" id="10254945at2759"/>
<organism evidence="2">
    <name type="scientific">Setaria italica</name>
    <name type="common">Foxtail millet</name>
    <name type="synonym">Panicum italicum</name>
    <dbReference type="NCBI Taxonomy" id="4555"/>
    <lineage>
        <taxon>Eukaryota</taxon>
        <taxon>Viridiplantae</taxon>
        <taxon>Streptophyta</taxon>
        <taxon>Embryophyta</taxon>
        <taxon>Tracheophyta</taxon>
        <taxon>Spermatophyta</taxon>
        <taxon>Magnoliopsida</taxon>
        <taxon>Liliopsida</taxon>
        <taxon>Poales</taxon>
        <taxon>Poaceae</taxon>
        <taxon>PACMAD clade</taxon>
        <taxon>Panicoideae</taxon>
        <taxon>Panicodae</taxon>
        <taxon>Paniceae</taxon>
        <taxon>Cenchrinae</taxon>
        <taxon>Setaria</taxon>
    </lineage>
</organism>
<proteinExistence type="predicted"/>
<evidence type="ECO:0000313" key="2">
    <source>
        <dbReference type="EMBL" id="RCV34995.1"/>
    </source>
</evidence>
<gene>
    <name evidence="2" type="ORF">SETIT_7G203400v2</name>
</gene>
<accession>A0A368RXX2</accession>
<reference evidence="2" key="2">
    <citation type="submission" date="2015-07" db="EMBL/GenBank/DDBJ databases">
        <authorList>
            <person name="Noorani M."/>
        </authorList>
    </citation>
    <scope>NUCLEOTIDE SEQUENCE</scope>
    <source>
        <strain evidence="2">Yugu1</strain>
    </source>
</reference>
<dbReference type="EMBL" id="CM003534">
    <property type="protein sequence ID" value="RCV34995.1"/>
    <property type="molecule type" value="Genomic_DNA"/>
</dbReference>
<keyword evidence="1" id="KW-1133">Transmembrane helix</keyword>
<evidence type="ECO:0000256" key="1">
    <source>
        <dbReference type="SAM" id="Phobius"/>
    </source>
</evidence>
<keyword evidence="1" id="KW-0812">Transmembrane</keyword>